<reference evidence="6" key="1">
    <citation type="submission" date="2018-07" db="EMBL/GenBank/DDBJ databases">
        <authorList>
            <person name="Safronova V.I."/>
            <person name="Chirak E.R."/>
            <person name="Sazanova A.L."/>
        </authorList>
    </citation>
    <scope>NUCLEOTIDE SEQUENCE [LARGE SCALE GENOMIC DNA]</scope>
    <source>
        <strain evidence="6">RCAM04685</strain>
    </source>
</reference>
<dbReference type="Pfam" id="PF06719">
    <property type="entry name" value="AraC_N"/>
    <property type="match status" value="1"/>
</dbReference>
<dbReference type="PROSITE" id="PS01124">
    <property type="entry name" value="HTH_ARAC_FAMILY_2"/>
    <property type="match status" value="1"/>
</dbReference>
<dbReference type="SMART" id="SM00342">
    <property type="entry name" value="HTH_ARAC"/>
    <property type="match status" value="1"/>
</dbReference>
<dbReference type="PANTHER" id="PTHR43436">
    <property type="entry name" value="ARAC-FAMILY TRANSCRIPTIONAL REGULATOR"/>
    <property type="match status" value="1"/>
</dbReference>
<dbReference type="GO" id="GO:0043565">
    <property type="term" value="F:sequence-specific DNA binding"/>
    <property type="evidence" value="ECO:0007669"/>
    <property type="project" value="InterPro"/>
</dbReference>
<keyword evidence="6" id="KW-1185">Reference proteome</keyword>
<dbReference type="SUPFAM" id="SSF46689">
    <property type="entry name" value="Homeodomain-like"/>
    <property type="match status" value="2"/>
</dbReference>
<dbReference type="InterPro" id="IPR009594">
    <property type="entry name" value="Tscrpt_reg_HTH_AraC_N"/>
</dbReference>
<dbReference type="GO" id="GO:0003700">
    <property type="term" value="F:DNA-binding transcription factor activity"/>
    <property type="evidence" value="ECO:0007669"/>
    <property type="project" value="InterPro"/>
</dbReference>
<dbReference type="AlphaFoldDB" id="A0A370LBH1"/>
<accession>A0A370LBH1</accession>
<name>A0A370LBH1_9HYPH</name>
<proteinExistence type="predicted"/>
<keyword evidence="2" id="KW-0238">DNA-binding</keyword>
<evidence type="ECO:0000256" key="3">
    <source>
        <dbReference type="ARBA" id="ARBA00023163"/>
    </source>
</evidence>
<evidence type="ECO:0000256" key="1">
    <source>
        <dbReference type="ARBA" id="ARBA00023015"/>
    </source>
</evidence>
<keyword evidence="3" id="KW-0804">Transcription</keyword>
<protein>
    <submittedName>
        <fullName evidence="5">AraC family transcriptional regulator</fullName>
    </submittedName>
</protein>
<dbReference type="PROSITE" id="PS00041">
    <property type="entry name" value="HTH_ARAC_FAMILY_1"/>
    <property type="match status" value="1"/>
</dbReference>
<organism evidence="5 6">
    <name type="scientific">Bosea caraganae</name>
    <dbReference type="NCBI Taxonomy" id="2763117"/>
    <lineage>
        <taxon>Bacteria</taxon>
        <taxon>Pseudomonadati</taxon>
        <taxon>Pseudomonadota</taxon>
        <taxon>Alphaproteobacteria</taxon>
        <taxon>Hyphomicrobiales</taxon>
        <taxon>Boseaceae</taxon>
        <taxon>Bosea</taxon>
    </lineage>
</organism>
<dbReference type="PANTHER" id="PTHR43436:SF1">
    <property type="entry name" value="TRANSCRIPTIONAL REGULATORY PROTEIN"/>
    <property type="match status" value="1"/>
</dbReference>
<comment type="caution">
    <text evidence="5">The sequence shown here is derived from an EMBL/GenBank/DDBJ whole genome shotgun (WGS) entry which is preliminary data.</text>
</comment>
<evidence type="ECO:0000313" key="6">
    <source>
        <dbReference type="Proteomes" id="UP000255207"/>
    </source>
</evidence>
<dbReference type="Gene3D" id="1.10.10.60">
    <property type="entry name" value="Homeodomain-like"/>
    <property type="match status" value="1"/>
</dbReference>
<evidence type="ECO:0000313" key="5">
    <source>
        <dbReference type="EMBL" id="RDJ29322.1"/>
    </source>
</evidence>
<evidence type="ECO:0000259" key="4">
    <source>
        <dbReference type="PROSITE" id="PS01124"/>
    </source>
</evidence>
<dbReference type="Pfam" id="PF12833">
    <property type="entry name" value="HTH_18"/>
    <property type="match status" value="1"/>
</dbReference>
<dbReference type="InterPro" id="IPR018062">
    <property type="entry name" value="HTH_AraC-typ_CS"/>
</dbReference>
<dbReference type="InterPro" id="IPR009057">
    <property type="entry name" value="Homeodomain-like_sf"/>
</dbReference>
<dbReference type="EMBL" id="QQTP01000001">
    <property type="protein sequence ID" value="RDJ29322.1"/>
    <property type="molecule type" value="Genomic_DNA"/>
</dbReference>
<sequence length="299" mass="33226">MSSNLKDAILRYIDTHDGDGEDGIYRTVIDGLFLMRTSHQDMPKPMVYRPALCLVVQGAKQVMFGDELFAFGEMQALVVSLALPAFGKVVGASTETPFLALALEFDIGVMRQVMEELDDPPRPAADAGPAVFVDALDGQLADCFLRLLRLLDTPKAVPVLSPAIMREICFWLLTGPNRDKICKLALPDSHTQRIARALHVLRDHFAEPIRIERLAETARMSPSSFHQHFKTLTAMTPLQYQKHLRLLEARRLMVADGSNVAEAAYEVGYESASQFSREYARMFGAPPKRSLAELKALPA</sequence>
<dbReference type="Proteomes" id="UP000255207">
    <property type="component" value="Unassembled WGS sequence"/>
</dbReference>
<keyword evidence="1" id="KW-0805">Transcription regulation</keyword>
<dbReference type="OrthoDB" id="9802263at2"/>
<dbReference type="RefSeq" id="WP_114827440.1">
    <property type="nucleotide sequence ID" value="NZ_QQTO01000019.1"/>
</dbReference>
<dbReference type="InterPro" id="IPR018060">
    <property type="entry name" value="HTH_AraC"/>
</dbReference>
<feature type="domain" description="HTH araC/xylS-type" evidence="4">
    <location>
        <begin position="195"/>
        <end position="293"/>
    </location>
</feature>
<evidence type="ECO:0000256" key="2">
    <source>
        <dbReference type="ARBA" id="ARBA00023125"/>
    </source>
</evidence>
<gene>
    <name evidence="5" type="ORF">DWE98_01840</name>
</gene>